<feature type="domain" description="Glycosyltransferase Maf N-terminal" evidence="2">
    <location>
        <begin position="5"/>
        <end position="233"/>
    </location>
</feature>
<dbReference type="RefSeq" id="WP_127766938.1">
    <property type="nucleotide sequence ID" value="NZ_SADE01000003.1"/>
</dbReference>
<dbReference type="PANTHER" id="PTHR41786">
    <property type="entry name" value="MOTILITY ACCESSORY FACTOR MAF"/>
    <property type="match status" value="1"/>
</dbReference>
<dbReference type="EMBL" id="SADE01000003">
    <property type="protein sequence ID" value="RVU34785.1"/>
    <property type="molecule type" value="Genomic_DNA"/>
</dbReference>
<keyword evidence="4" id="KW-1185">Reference proteome</keyword>
<name>A0A3S2WQ58_9PROT</name>
<reference evidence="4" key="1">
    <citation type="submission" date="2019-01" db="EMBL/GenBank/DDBJ databases">
        <title>Gri0909 isolated from a small marine red alga.</title>
        <authorList>
            <person name="Kim J."/>
            <person name="Jeong S.E."/>
            <person name="Jeon C.O."/>
        </authorList>
    </citation>
    <scope>NUCLEOTIDE SEQUENCE [LARGE SCALE GENOMIC DNA]</scope>
    <source>
        <strain evidence="4">Gri0909</strain>
    </source>
</reference>
<protein>
    <submittedName>
        <fullName evidence="3">DUF115 domain-containing protein</fullName>
    </submittedName>
</protein>
<organism evidence="3 4">
    <name type="scientific">Hwanghaeella grinnelliae</name>
    <dbReference type="NCBI Taxonomy" id="2500179"/>
    <lineage>
        <taxon>Bacteria</taxon>
        <taxon>Pseudomonadati</taxon>
        <taxon>Pseudomonadota</taxon>
        <taxon>Alphaproteobacteria</taxon>
        <taxon>Rhodospirillales</taxon>
        <taxon>Rhodospirillaceae</taxon>
        <taxon>Hwanghaeella</taxon>
    </lineage>
</organism>
<accession>A0A3S2WQ58</accession>
<feature type="domain" description="6-hydroxymethylpterin diphosphokinase MptE-like" evidence="1">
    <location>
        <begin position="270"/>
        <end position="418"/>
    </location>
</feature>
<dbReference type="Pfam" id="PF20157">
    <property type="entry name" value="Maf_flag10_N"/>
    <property type="match status" value="1"/>
</dbReference>
<sequence>MSVELYHRNIDALRRHLPPATVEKIDRPVAFPALVAEEGGGDINIDLGHTRLYAGGAAAYAAGQVARYLAKPSRLFVNPPPLDSDWVKGEKPFYEALIERFGPLPDPESGEPGVSPGVRPGALISFGVGLGLHIPLLLKSISVRDVFLAEQFPEFVSLSLRVTDWAAVIDGLEAAGGRLHLYLDASPIVLAARVFEGMRRHCALTMDGSYGLRHYASPVLDDAHRQFSEMLPTLGSSHGFVEDECLMLRNAVGVMRQDSIKVAPPQDFAPHAIPAIVVGSGPSLDGSIEEIRRLRDRALLISGGTALSALLGYGLKPDLHCEIENVEDIHTVIAGVAERYDISDIPLLCPLTVDPRIPPYFRRVVGFFREGLTPTLLFGGDVGPWNHAGPTVTNLAMRAAAWAGARRVYLFGVDMGTAEKEKHHSDASFYAWEAGSGDDAYWRSGANMDRFDIAVPGNFRDKVFTNKTFLFNKAFFSTFAAAHPGIAVSNCSDGARIDGTITCPPGELVLEPAGGDPRAVIESLIDALPATGKVLPASTRKSGLSAYAQDLAAWRHEALSVLEQSYGLDVAIERFQELVLQGDGPDAGNSRAASACYGGTTSLMLHYAFAHYRRLAGDEREAFDGFCRAALRDSIAWMGALTDAAIRDAEGGGVSAP</sequence>
<evidence type="ECO:0000259" key="2">
    <source>
        <dbReference type="Pfam" id="PF20157"/>
    </source>
</evidence>
<dbReference type="Proteomes" id="UP000287447">
    <property type="component" value="Unassembled WGS sequence"/>
</dbReference>
<evidence type="ECO:0000259" key="1">
    <source>
        <dbReference type="Pfam" id="PF01973"/>
    </source>
</evidence>
<dbReference type="InterPro" id="IPR045376">
    <property type="entry name" value="Maf_N"/>
</dbReference>
<gene>
    <name evidence="3" type="ORF">EOI86_18230</name>
</gene>
<comment type="caution">
    <text evidence="3">The sequence shown here is derived from an EMBL/GenBank/DDBJ whole genome shotgun (WGS) entry which is preliminary data.</text>
</comment>
<dbReference type="AlphaFoldDB" id="A0A3S2WQ58"/>
<evidence type="ECO:0000313" key="4">
    <source>
        <dbReference type="Proteomes" id="UP000287447"/>
    </source>
</evidence>
<dbReference type="Pfam" id="PF01973">
    <property type="entry name" value="MptE-like"/>
    <property type="match status" value="1"/>
</dbReference>
<evidence type="ECO:0000313" key="3">
    <source>
        <dbReference type="EMBL" id="RVU34785.1"/>
    </source>
</evidence>
<dbReference type="OrthoDB" id="7254531at2"/>
<dbReference type="PANTHER" id="PTHR41786:SF1">
    <property type="entry name" value="6-HYDROXYMETHYLPTERIN DIPHOSPHOKINASE MPTE-LIKE DOMAIN-CONTAINING PROTEIN"/>
    <property type="match status" value="1"/>
</dbReference>
<dbReference type="InterPro" id="IPR002826">
    <property type="entry name" value="MptE-like"/>
</dbReference>
<proteinExistence type="predicted"/>